<keyword evidence="3" id="KW-1185">Reference proteome</keyword>
<feature type="signal peptide" evidence="1">
    <location>
        <begin position="1"/>
        <end position="20"/>
    </location>
</feature>
<proteinExistence type="predicted"/>
<sequence length="321" mass="34690">MMKATSALTLLSILFSPILASPVAVPAKCDKNPSKAIQDIIKKLEKTGSSANQLRFPEASSSLKFLLRRRCIELRRSPTIVTSYTTTITETIAPTETVTFVKRETDPNWKASLPATLLKYTYDHLVTACTTCLSVPKPIAHTKTKTSISKSIVFSVKTISITKTKSTSTSTTSIFQTATTTTVNPPEPTSLCATFSTALIANGFGLENLINLPDDLATNAQTRTECCQVCGGIRGCVAGVYRPIDLIIPPVAPGCYLYQIGSPGSLEPYATERSKRSVDPDWCPNGVADGYLGPWPQYEVTDSDGQPSFFAGWCLTGVRDE</sequence>
<reference evidence="2 3" key="1">
    <citation type="journal article" date="2018" name="Nat. Ecol. Evol.">
        <title>Pezizomycetes genomes reveal the molecular basis of ectomycorrhizal truffle lifestyle.</title>
        <authorList>
            <person name="Murat C."/>
            <person name="Payen T."/>
            <person name="Noel B."/>
            <person name="Kuo A."/>
            <person name="Morin E."/>
            <person name="Chen J."/>
            <person name="Kohler A."/>
            <person name="Krizsan K."/>
            <person name="Balestrini R."/>
            <person name="Da Silva C."/>
            <person name="Montanini B."/>
            <person name="Hainaut M."/>
            <person name="Levati E."/>
            <person name="Barry K.W."/>
            <person name="Belfiori B."/>
            <person name="Cichocki N."/>
            <person name="Clum A."/>
            <person name="Dockter R.B."/>
            <person name="Fauchery L."/>
            <person name="Guy J."/>
            <person name="Iotti M."/>
            <person name="Le Tacon F."/>
            <person name="Lindquist E.A."/>
            <person name="Lipzen A."/>
            <person name="Malagnac F."/>
            <person name="Mello A."/>
            <person name="Molinier V."/>
            <person name="Miyauchi S."/>
            <person name="Poulain J."/>
            <person name="Riccioni C."/>
            <person name="Rubini A."/>
            <person name="Sitrit Y."/>
            <person name="Splivallo R."/>
            <person name="Traeger S."/>
            <person name="Wang M."/>
            <person name="Zifcakova L."/>
            <person name="Wipf D."/>
            <person name="Zambonelli A."/>
            <person name="Paolocci F."/>
            <person name="Nowrousian M."/>
            <person name="Ottonello S."/>
            <person name="Baldrian P."/>
            <person name="Spatafora J.W."/>
            <person name="Henrissat B."/>
            <person name="Nagy L.G."/>
            <person name="Aury J.M."/>
            <person name="Wincker P."/>
            <person name="Grigoriev I.V."/>
            <person name="Bonfante P."/>
            <person name="Martin F.M."/>
        </authorList>
    </citation>
    <scope>NUCLEOTIDE SEQUENCE [LARGE SCALE GENOMIC DNA]</scope>
    <source>
        <strain evidence="2 3">RN42</strain>
    </source>
</reference>
<feature type="chain" id="PRO_5018243294" description="Apple domain-containing protein" evidence="1">
    <location>
        <begin position="21"/>
        <end position="321"/>
    </location>
</feature>
<evidence type="ECO:0000313" key="3">
    <source>
        <dbReference type="Proteomes" id="UP000275078"/>
    </source>
</evidence>
<name>A0A3N4I8W4_ASCIM</name>
<dbReference type="Proteomes" id="UP000275078">
    <property type="component" value="Unassembled WGS sequence"/>
</dbReference>
<accession>A0A3N4I8W4</accession>
<organism evidence="2 3">
    <name type="scientific">Ascobolus immersus RN42</name>
    <dbReference type="NCBI Taxonomy" id="1160509"/>
    <lineage>
        <taxon>Eukaryota</taxon>
        <taxon>Fungi</taxon>
        <taxon>Dikarya</taxon>
        <taxon>Ascomycota</taxon>
        <taxon>Pezizomycotina</taxon>
        <taxon>Pezizomycetes</taxon>
        <taxon>Pezizales</taxon>
        <taxon>Ascobolaceae</taxon>
        <taxon>Ascobolus</taxon>
    </lineage>
</organism>
<dbReference type="EMBL" id="ML119671">
    <property type="protein sequence ID" value="RPA82509.1"/>
    <property type="molecule type" value="Genomic_DNA"/>
</dbReference>
<evidence type="ECO:0008006" key="4">
    <source>
        <dbReference type="Google" id="ProtNLM"/>
    </source>
</evidence>
<evidence type="ECO:0000256" key="1">
    <source>
        <dbReference type="SAM" id="SignalP"/>
    </source>
</evidence>
<keyword evidence="1" id="KW-0732">Signal</keyword>
<evidence type="ECO:0000313" key="2">
    <source>
        <dbReference type="EMBL" id="RPA82509.1"/>
    </source>
</evidence>
<dbReference type="AlphaFoldDB" id="A0A3N4I8W4"/>
<protein>
    <recommendedName>
        <fullName evidence="4">Apple domain-containing protein</fullName>
    </recommendedName>
</protein>
<gene>
    <name evidence="2" type="ORF">BJ508DRAFT_305647</name>
</gene>